<gene>
    <name evidence="1" type="ORF">O6H91_23G071900</name>
</gene>
<reference evidence="2" key="1">
    <citation type="journal article" date="2024" name="Proc. Natl. Acad. Sci. U.S.A.">
        <title>Extraordinary preservation of gene collinearity over three hundred million years revealed in homosporous lycophytes.</title>
        <authorList>
            <person name="Li C."/>
            <person name="Wickell D."/>
            <person name="Kuo L.Y."/>
            <person name="Chen X."/>
            <person name="Nie B."/>
            <person name="Liao X."/>
            <person name="Peng D."/>
            <person name="Ji J."/>
            <person name="Jenkins J."/>
            <person name="Williams M."/>
            <person name="Shu S."/>
            <person name="Plott C."/>
            <person name="Barry K."/>
            <person name="Rajasekar S."/>
            <person name="Grimwood J."/>
            <person name="Han X."/>
            <person name="Sun S."/>
            <person name="Hou Z."/>
            <person name="He W."/>
            <person name="Dai G."/>
            <person name="Sun C."/>
            <person name="Schmutz J."/>
            <person name="Leebens-Mack J.H."/>
            <person name="Li F.W."/>
            <person name="Wang L."/>
        </authorList>
    </citation>
    <scope>NUCLEOTIDE SEQUENCE [LARGE SCALE GENOMIC DNA]</scope>
    <source>
        <strain evidence="2">cv. PW_Plant_1</strain>
    </source>
</reference>
<dbReference type="Proteomes" id="UP001162992">
    <property type="component" value="Chromosome 23"/>
</dbReference>
<protein>
    <submittedName>
        <fullName evidence="1">Uncharacterized protein</fullName>
    </submittedName>
</protein>
<proteinExistence type="predicted"/>
<organism evidence="1 2">
    <name type="scientific">Diphasiastrum complanatum</name>
    <name type="common">Issler's clubmoss</name>
    <name type="synonym">Lycopodium complanatum</name>
    <dbReference type="NCBI Taxonomy" id="34168"/>
    <lineage>
        <taxon>Eukaryota</taxon>
        <taxon>Viridiplantae</taxon>
        <taxon>Streptophyta</taxon>
        <taxon>Embryophyta</taxon>
        <taxon>Tracheophyta</taxon>
        <taxon>Lycopodiopsida</taxon>
        <taxon>Lycopodiales</taxon>
        <taxon>Lycopodiaceae</taxon>
        <taxon>Lycopodioideae</taxon>
        <taxon>Diphasiastrum</taxon>
    </lineage>
</organism>
<sequence length="234" mass="25150">MCGIASSSSSPPTTRRRTTTTTLMTPSTITTSSSVQPSPPVSVVITSLLVPSTIVSVSILVSSVDTTSIYVPLSTSPSITIASSITPAATVAPLTFNPSDSQLSPDTLAWMQVINLSPPRQTTSAPSSPSVLHTTLQFPYVPPILSFGQTVLTPVLTAASRHQRLQRATNRCLMTHFFKQFSYYRQIGLILPSQMTSGPTRTSLKTMTTELHKSSGPIPHKSLSVPMYRLFQLT</sequence>
<evidence type="ECO:0000313" key="1">
    <source>
        <dbReference type="EMBL" id="KAJ7515123.1"/>
    </source>
</evidence>
<dbReference type="EMBL" id="CM055114">
    <property type="protein sequence ID" value="KAJ7515123.1"/>
    <property type="molecule type" value="Genomic_DNA"/>
</dbReference>
<evidence type="ECO:0000313" key="2">
    <source>
        <dbReference type="Proteomes" id="UP001162992"/>
    </source>
</evidence>
<comment type="caution">
    <text evidence="1">The sequence shown here is derived from an EMBL/GenBank/DDBJ whole genome shotgun (WGS) entry which is preliminary data.</text>
</comment>
<keyword evidence="2" id="KW-1185">Reference proteome</keyword>
<accession>A0ACC2AC72</accession>
<name>A0ACC2AC72_DIPCM</name>